<dbReference type="Proteomes" id="UP000237438">
    <property type="component" value="Unassembled WGS sequence"/>
</dbReference>
<dbReference type="InterPro" id="IPR038763">
    <property type="entry name" value="DHH_sf"/>
</dbReference>
<dbReference type="InterPro" id="IPR001667">
    <property type="entry name" value="DDH_dom"/>
</dbReference>
<evidence type="ECO:0000256" key="2">
    <source>
        <dbReference type="ARBA" id="ARBA00022723"/>
    </source>
</evidence>
<dbReference type="Gene3D" id="3.90.1640.10">
    <property type="entry name" value="inorganic pyrophosphatase (n-terminal core)"/>
    <property type="match status" value="1"/>
</dbReference>
<reference evidence="6 7" key="1">
    <citation type="submission" date="2017-10" db="EMBL/GenBank/DDBJ databases">
        <title>Development of genomic resources for the powdery mildew, Erysiphe pulchra.</title>
        <authorList>
            <person name="Wadl P.A."/>
            <person name="Mack B.M."/>
            <person name="Moore G."/>
            <person name="Beltz S.B."/>
        </authorList>
    </citation>
    <scope>NUCLEOTIDE SEQUENCE [LARGE SCALE GENOMIC DNA]</scope>
    <source>
        <strain evidence="6">Cflorida</strain>
    </source>
</reference>
<evidence type="ECO:0000256" key="4">
    <source>
        <dbReference type="ARBA" id="ARBA00023211"/>
    </source>
</evidence>
<dbReference type="GO" id="GO:0046872">
    <property type="term" value="F:metal ion binding"/>
    <property type="evidence" value="ECO:0007669"/>
    <property type="project" value="UniProtKB-KW"/>
</dbReference>
<dbReference type="PANTHER" id="PTHR12112:SF39">
    <property type="entry name" value="EG:152A3.5 PROTEIN (FBGN0003116_PN PROTEIN)"/>
    <property type="match status" value="1"/>
</dbReference>
<protein>
    <recommendedName>
        <fullName evidence="5">DHHA2 domain-containing protein</fullName>
    </recommendedName>
</protein>
<organism evidence="6 7">
    <name type="scientific">Erysiphe pulchra</name>
    <dbReference type="NCBI Taxonomy" id="225359"/>
    <lineage>
        <taxon>Eukaryota</taxon>
        <taxon>Fungi</taxon>
        <taxon>Dikarya</taxon>
        <taxon>Ascomycota</taxon>
        <taxon>Pezizomycotina</taxon>
        <taxon>Leotiomycetes</taxon>
        <taxon>Erysiphales</taxon>
        <taxon>Erysiphaceae</taxon>
        <taxon>Erysiphe</taxon>
    </lineage>
</organism>
<dbReference type="SMART" id="SM01131">
    <property type="entry name" value="DHHA2"/>
    <property type="match status" value="1"/>
</dbReference>
<keyword evidence="2" id="KW-0479">Metal-binding</keyword>
<dbReference type="GO" id="GO:0005737">
    <property type="term" value="C:cytoplasm"/>
    <property type="evidence" value="ECO:0007669"/>
    <property type="project" value="InterPro"/>
</dbReference>
<dbReference type="STRING" id="225359.A0A2S4Q276"/>
<evidence type="ECO:0000313" key="6">
    <source>
        <dbReference type="EMBL" id="POS88403.1"/>
    </source>
</evidence>
<dbReference type="AlphaFoldDB" id="A0A2S4Q276"/>
<dbReference type="OrthoDB" id="374045at2759"/>
<dbReference type="SUPFAM" id="SSF64182">
    <property type="entry name" value="DHH phosphoesterases"/>
    <property type="match status" value="1"/>
</dbReference>
<gene>
    <name evidence="6" type="ORF">EPUL_000060</name>
</gene>
<sequence length="455" mass="51559">MNSNRLPLGTFLSNAKKALRSYKTNSSELLTFIIGNESADLDSICSTIVFAYISTHLPKISKKTSDDTSSTLYIPLANLRRSSLHQRPELKAALQYAHLSPSELITLSDLPEPLPPPEKTRWVLVDHNVPTGELGKLYGKCVVGCIDHHEDESKLIFGNKNGNQQEEEPRIIEQVCSCASLVTAWAQERWLPKLQPSMAEDSGQTNSQTNGEENWDQENARLAYLALAPILIDSACLQSVRTKQKDIFAATFLEELILRHDRAAYDRSIFFNKISTAKQDLSPFTLTEILEKDYKQWTESEPVQDPKLLPFNFGIIAVVQPITFLLEKANGISFFLQTLLHFAHKRKLSLLAVMTTSSRDGKFQRELFVWSLDDRGVKAGKIFEKTACPKLSLSKWSQGDFTLDWDSESQELEATDKNFCIGWRRCWTQHEVNSSRKQVYPLLRSAVEWNSSLIS</sequence>
<keyword evidence="3" id="KW-0378">Hydrolase</keyword>
<comment type="caution">
    <text evidence="6">The sequence shown here is derived from an EMBL/GenBank/DDBJ whole genome shotgun (WGS) entry which is preliminary data.</text>
</comment>
<name>A0A2S4Q276_9PEZI</name>
<evidence type="ECO:0000256" key="1">
    <source>
        <dbReference type="ARBA" id="ARBA00001936"/>
    </source>
</evidence>
<keyword evidence="4" id="KW-0464">Manganese</keyword>
<dbReference type="PANTHER" id="PTHR12112">
    <property type="entry name" value="BNIP - RELATED"/>
    <property type="match status" value="1"/>
</dbReference>
<dbReference type="EMBL" id="PEDP01000004">
    <property type="protein sequence ID" value="POS88403.1"/>
    <property type="molecule type" value="Genomic_DNA"/>
</dbReference>
<dbReference type="Gene3D" id="3.10.310.20">
    <property type="entry name" value="DHHA2 domain"/>
    <property type="match status" value="1"/>
</dbReference>
<feature type="domain" description="DHHA2" evidence="5">
    <location>
        <begin position="271"/>
        <end position="447"/>
    </location>
</feature>
<dbReference type="InterPro" id="IPR038222">
    <property type="entry name" value="DHHA2_dom_sf"/>
</dbReference>
<dbReference type="GO" id="GO:0004309">
    <property type="term" value="F:exopolyphosphatase activity"/>
    <property type="evidence" value="ECO:0007669"/>
    <property type="project" value="TreeGrafter"/>
</dbReference>
<dbReference type="Pfam" id="PF02833">
    <property type="entry name" value="DHHA2"/>
    <property type="match status" value="1"/>
</dbReference>
<dbReference type="InterPro" id="IPR004097">
    <property type="entry name" value="DHHA2"/>
</dbReference>
<evidence type="ECO:0000256" key="3">
    <source>
        <dbReference type="ARBA" id="ARBA00022801"/>
    </source>
</evidence>
<accession>A0A2S4Q276</accession>
<proteinExistence type="predicted"/>
<evidence type="ECO:0000259" key="5">
    <source>
        <dbReference type="SMART" id="SM01131"/>
    </source>
</evidence>
<dbReference type="Pfam" id="PF01368">
    <property type="entry name" value="DHH"/>
    <property type="match status" value="1"/>
</dbReference>
<keyword evidence="7" id="KW-1185">Reference proteome</keyword>
<evidence type="ECO:0000313" key="7">
    <source>
        <dbReference type="Proteomes" id="UP000237438"/>
    </source>
</evidence>
<comment type="cofactor">
    <cofactor evidence="1">
        <name>Mn(2+)</name>
        <dbReference type="ChEBI" id="CHEBI:29035"/>
    </cofactor>
</comment>